<evidence type="ECO:0000313" key="10">
    <source>
        <dbReference type="EMBL" id="KYQ91353.1"/>
    </source>
</evidence>
<dbReference type="GO" id="GO:0006048">
    <property type="term" value="P:UDP-N-acetylglucosamine biosynthetic process"/>
    <property type="evidence" value="ECO:0007669"/>
    <property type="project" value="UniProtKB-UniRule"/>
</dbReference>
<dbReference type="FunCoup" id="A0A151ZBM7">
    <property type="interactions" value="289"/>
</dbReference>
<keyword evidence="6" id="KW-0472">Membrane</keyword>
<evidence type="ECO:0000256" key="8">
    <source>
        <dbReference type="RuleBase" id="RU365086"/>
    </source>
</evidence>
<accession>A0A151ZBM7</accession>
<dbReference type="CDD" id="cd04301">
    <property type="entry name" value="NAT_SF"/>
    <property type="match status" value="1"/>
</dbReference>
<reference evidence="10 11" key="1">
    <citation type="submission" date="2015-12" db="EMBL/GenBank/DDBJ databases">
        <title>Dictyostelia acquired genes for synthesis and detection of signals that induce cell-type specialization by lateral gene transfer from prokaryotes.</title>
        <authorList>
            <person name="Gloeckner G."/>
            <person name="Schaap P."/>
        </authorList>
    </citation>
    <scope>NUCLEOTIDE SEQUENCE [LARGE SCALE GENOMIC DNA]</scope>
    <source>
        <strain evidence="10 11">TK</strain>
    </source>
</reference>
<comment type="catalytic activity">
    <reaction evidence="8">
        <text>D-glucosamine 6-phosphate + acetyl-CoA = N-acetyl-D-glucosamine 6-phosphate + CoA + H(+)</text>
        <dbReference type="Rhea" id="RHEA:10292"/>
        <dbReference type="ChEBI" id="CHEBI:15378"/>
        <dbReference type="ChEBI" id="CHEBI:57287"/>
        <dbReference type="ChEBI" id="CHEBI:57288"/>
        <dbReference type="ChEBI" id="CHEBI:57513"/>
        <dbReference type="ChEBI" id="CHEBI:58725"/>
        <dbReference type="EC" id="2.3.1.4"/>
    </reaction>
</comment>
<evidence type="ECO:0000256" key="2">
    <source>
        <dbReference type="ARBA" id="ARBA00004586"/>
    </source>
</evidence>
<dbReference type="Gene3D" id="3.40.630.30">
    <property type="match status" value="1"/>
</dbReference>
<dbReference type="AlphaFoldDB" id="A0A151ZBM7"/>
<dbReference type="GO" id="GO:0004343">
    <property type="term" value="F:glucosamine 6-phosphate N-acetyltransferase activity"/>
    <property type="evidence" value="ECO:0007669"/>
    <property type="project" value="UniProtKB-UniRule"/>
</dbReference>
<evidence type="ECO:0000256" key="7">
    <source>
        <dbReference type="ARBA" id="ARBA00023315"/>
    </source>
</evidence>
<dbReference type="STRING" id="361077.A0A151ZBM7"/>
<feature type="domain" description="N-acetyltransferase" evidence="9">
    <location>
        <begin position="23"/>
        <end position="170"/>
    </location>
</feature>
<evidence type="ECO:0000256" key="1">
    <source>
        <dbReference type="ARBA" id="ARBA00004184"/>
    </source>
</evidence>
<dbReference type="EMBL" id="LODT01000035">
    <property type="protein sequence ID" value="KYQ91353.1"/>
    <property type="molecule type" value="Genomic_DNA"/>
</dbReference>
<comment type="subunit">
    <text evidence="3">Homodimer.</text>
</comment>
<evidence type="ECO:0000256" key="4">
    <source>
        <dbReference type="ARBA" id="ARBA00022679"/>
    </source>
</evidence>
<evidence type="ECO:0000256" key="3">
    <source>
        <dbReference type="ARBA" id="ARBA00011738"/>
    </source>
</evidence>
<comment type="caution">
    <text evidence="10">The sequence shown here is derived from an EMBL/GenBank/DDBJ whole genome shotgun (WGS) entry which is preliminary data.</text>
</comment>
<proteinExistence type="inferred from homology"/>
<evidence type="ECO:0000259" key="9">
    <source>
        <dbReference type="PROSITE" id="PS51186"/>
    </source>
</evidence>
<dbReference type="PANTHER" id="PTHR13355:SF11">
    <property type="entry name" value="GLUCOSAMINE 6-PHOSPHATE N-ACETYLTRANSFERASE"/>
    <property type="match status" value="1"/>
</dbReference>
<evidence type="ECO:0000313" key="11">
    <source>
        <dbReference type="Proteomes" id="UP000076078"/>
    </source>
</evidence>
<gene>
    <name evidence="10" type="ORF">DLAC_08303</name>
</gene>
<dbReference type="Proteomes" id="UP000076078">
    <property type="component" value="Unassembled WGS sequence"/>
</dbReference>
<keyword evidence="7 8" id="KW-0012">Acyltransferase</keyword>
<evidence type="ECO:0000256" key="5">
    <source>
        <dbReference type="ARBA" id="ARBA00022824"/>
    </source>
</evidence>
<dbReference type="InterPro" id="IPR000182">
    <property type="entry name" value="GNAT_dom"/>
</dbReference>
<keyword evidence="5" id="KW-0256">Endoplasmic reticulum</keyword>
<keyword evidence="4 8" id="KW-0808">Transferase</keyword>
<evidence type="ECO:0000256" key="6">
    <source>
        <dbReference type="ARBA" id="ARBA00023136"/>
    </source>
</evidence>
<dbReference type="SUPFAM" id="SSF55729">
    <property type="entry name" value="Acyl-CoA N-acyltransferases (Nat)"/>
    <property type="match status" value="1"/>
</dbReference>
<dbReference type="InParanoid" id="A0A151ZBM7"/>
<comment type="similarity">
    <text evidence="8">Belongs to the acetyltransferase family. GNA1 subfamily.</text>
</comment>
<protein>
    <recommendedName>
        <fullName evidence="8">Glucosamine 6-phosphate N-acetyltransferase</fullName>
        <ecNumber evidence="8">2.3.1.4</ecNumber>
    </recommendedName>
</protein>
<dbReference type="GO" id="GO:0005789">
    <property type="term" value="C:endoplasmic reticulum membrane"/>
    <property type="evidence" value="ECO:0007669"/>
    <property type="project" value="UniProtKB-SubCell"/>
</dbReference>
<dbReference type="InterPro" id="IPR016181">
    <property type="entry name" value="Acyl_CoA_acyltransferase"/>
</dbReference>
<name>A0A151ZBM7_TIELA</name>
<sequence length="170" mass="19609">MSNNESLFSNTLLKEPRVDNDNIEFRSLEITDYEKGFSEVLQQLTEAKFEKSKFIERYLQMKQYNDTYFVIVAEDKSSGKIVAAGSLIVEKKFIRGVTSCGHIEDIVVDKTYRGKNLGLKIIQQLKHLGKIMGCYKLILDCDEKNEKFYAKNGFERKAIMMAVYLPTPKL</sequence>
<dbReference type="PROSITE" id="PS51186">
    <property type="entry name" value="GNAT"/>
    <property type="match status" value="1"/>
</dbReference>
<dbReference type="EC" id="2.3.1.4" evidence="8"/>
<dbReference type="UniPathway" id="UPA00113">
    <property type="reaction ID" value="UER00529"/>
</dbReference>
<dbReference type="OMA" id="NQRYDWI"/>
<dbReference type="InterPro" id="IPR039143">
    <property type="entry name" value="GNPNAT1-like"/>
</dbReference>
<comment type="pathway">
    <text evidence="8">Nucleotide-sugar biosynthesis; UDP-N-acetyl-alpha-D-glucosamine biosynthesis; N-acetyl-alpha-D-glucosamine 1-phosphate from alpha-D-glucosamine 6-phosphate (route I): step 1/2.</text>
</comment>
<comment type="subcellular location">
    <subcellularLocation>
        <location evidence="1">Endomembrane system</location>
        <topology evidence="1">Peripheral membrane protein</topology>
    </subcellularLocation>
    <subcellularLocation>
        <location evidence="2">Endoplasmic reticulum membrane</location>
    </subcellularLocation>
</comment>
<organism evidence="10 11">
    <name type="scientific">Tieghemostelium lacteum</name>
    <name type="common">Slime mold</name>
    <name type="synonym">Dictyostelium lacteum</name>
    <dbReference type="NCBI Taxonomy" id="361077"/>
    <lineage>
        <taxon>Eukaryota</taxon>
        <taxon>Amoebozoa</taxon>
        <taxon>Evosea</taxon>
        <taxon>Eumycetozoa</taxon>
        <taxon>Dictyostelia</taxon>
        <taxon>Dictyosteliales</taxon>
        <taxon>Raperosteliaceae</taxon>
        <taxon>Tieghemostelium</taxon>
    </lineage>
</organism>
<keyword evidence="11" id="KW-1185">Reference proteome</keyword>
<dbReference type="Pfam" id="PF00583">
    <property type="entry name" value="Acetyltransf_1"/>
    <property type="match status" value="1"/>
</dbReference>
<dbReference type="PANTHER" id="PTHR13355">
    <property type="entry name" value="GLUCOSAMINE 6-PHOSPHATE N-ACETYLTRANSFERASE"/>
    <property type="match status" value="1"/>
</dbReference>
<dbReference type="FunFam" id="3.40.630.30:FF:000048">
    <property type="entry name" value="Glucosamine 6-phosphate N-acetyltransferase"/>
    <property type="match status" value="1"/>
</dbReference>
<dbReference type="OrthoDB" id="10039976at2759"/>